<evidence type="ECO:0000256" key="4">
    <source>
        <dbReference type="ARBA" id="ARBA00023136"/>
    </source>
</evidence>
<evidence type="ECO:0000256" key="3">
    <source>
        <dbReference type="ARBA" id="ARBA00022989"/>
    </source>
</evidence>
<dbReference type="Pfam" id="PF02535">
    <property type="entry name" value="Zip"/>
    <property type="match status" value="1"/>
</dbReference>
<sequence>MTSIEEESTFTLWSTSKYTPVYLSCIAGASTCIGAAVVFLHPKTSNESSKRQVSNGTMAFSLALAGSVMITVSVVSIGSECLQSDEDGSWIEFGSLQFWQRFFCFSSGCFIYVLLSKCAFPEPEEIIATSILASSDAVTRVGESFDSGEREDSDVENATIQTSNKSRSTTVPSRRNNRSTITKTSSSSSLDNSSHEQKTIITTKNKRKDQVKNESKNTFLSWTKGNDLETTQQKRAWRLAMLLFLSLLLHNFPEGLAVAASALESPSLGLTVTIGIMIHNIPEGIAIAIPCLAARPQSPWLSFFLASISGLAEPAGAIVALHFLQHLEPHVDGKQKGMWSLENVLSFVAGIMITVALWELYPEAYKHSFESNKKEVEEEGLLLLVSSGQKNQKLQRFRMQFWFGTILGVIIMLLTEFYTP</sequence>
<reference evidence="7" key="1">
    <citation type="submission" date="2021-01" db="EMBL/GenBank/DDBJ databases">
        <authorList>
            <person name="Corre E."/>
            <person name="Pelletier E."/>
            <person name="Niang G."/>
            <person name="Scheremetjew M."/>
            <person name="Finn R."/>
            <person name="Kale V."/>
            <person name="Holt S."/>
            <person name="Cochrane G."/>
            <person name="Meng A."/>
            <person name="Brown T."/>
            <person name="Cohen L."/>
        </authorList>
    </citation>
    <scope>NUCLEOTIDE SEQUENCE</scope>
    <source>
        <strain evidence="7">GSO104</strain>
    </source>
</reference>
<dbReference type="PANTHER" id="PTHR11040">
    <property type="entry name" value="ZINC/IRON TRANSPORTER"/>
    <property type="match status" value="1"/>
</dbReference>
<evidence type="ECO:0000256" key="6">
    <source>
        <dbReference type="SAM" id="Phobius"/>
    </source>
</evidence>
<feature type="compositionally biased region" description="Low complexity" evidence="5">
    <location>
        <begin position="178"/>
        <end position="192"/>
    </location>
</feature>
<dbReference type="AlphaFoldDB" id="A0A7S4S1X3"/>
<organism evidence="7">
    <name type="scientific">Ditylum brightwellii</name>
    <dbReference type="NCBI Taxonomy" id="49249"/>
    <lineage>
        <taxon>Eukaryota</taxon>
        <taxon>Sar</taxon>
        <taxon>Stramenopiles</taxon>
        <taxon>Ochrophyta</taxon>
        <taxon>Bacillariophyta</taxon>
        <taxon>Mediophyceae</taxon>
        <taxon>Lithodesmiophycidae</taxon>
        <taxon>Lithodesmiales</taxon>
        <taxon>Lithodesmiaceae</taxon>
        <taxon>Ditylum</taxon>
    </lineage>
</organism>
<accession>A0A7S4S1X3</accession>
<dbReference type="EMBL" id="HBNS01035161">
    <property type="protein sequence ID" value="CAE4631110.1"/>
    <property type="molecule type" value="Transcribed_RNA"/>
</dbReference>
<feature type="transmembrane region" description="Helical" evidence="6">
    <location>
        <begin position="98"/>
        <end position="115"/>
    </location>
</feature>
<comment type="subcellular location">
    <subcellularLocation>
        <location evidence="1">Membrane</location>
        <topology evidence="1">Multi-pass membrane protein</topology>
    </subcellularLocation>
</comment>
<gene>
    <name evidence="7" type="ORF">DBRI00130_LOCUS27442</name>
</gene>
<keyword evidence="4 6" id="KW-0472">Membrane</keyword>
<dbReference type="GO" id="GO:0005385">
    <property type="term" value="F:zinc ion transmembrane transporter activity"/>
    <property type="evidence" value="ECO:0007669"/>
    <property type="project" value="TreeGrafter"/>
</dbReference>
<feature type="transmembrane region" description="Helical" evidence="6">
    <location>
        <begin position="300"/>
        <end position="324"/>
    </location>
</feature>
<feature type="region of interest" description="Disordered" evidence="5">
    <location>
        <begin position="143"/>
        <end position="215"/>
    </location>
</feature>
<evidence type="ECO:0000256" key="1">
    <source>
        <dbReference type="ARBA" id="ARBA00004141"/>
    </source>
</evidence>
<feature type="transmembrane region" description="Helical" evidence="6">
    <location>
        <begin position="344"/>
        <end position="361"/>
    </location>
</feature>
<feature type="transmembrane region" description="Helical" evidence="6">
    <location>
        <begin position="20"/>
        <end position="40"/>
    </location>
</feature>
<feature type="transmembrane region" description="Helical" evidence="6">
    <location>
        <begin position="60"/>
        <end position="78"/>
    </location>
</feature>
<protein>
    <submittedName>
        <fullName evidence="7">Uncharacterized protein</fullName>
    </submittedName>
</protein>
<evidence type="ECO:0000313" key="7">
    <source>
        <dbReference type="EMBL" id="CAE4631110.1"/>
    </source>
</evidence>
<keyword evidence="2 6" id="KW-0812">Transmembrane</keyword>
<proteinExistence type="predicted"/>
<feature type="transmembrane region" description="Helical" evidence="6">
    <location>
        <begin position="239"/>
        <end position="262"/>
    </location>
</feature>
<feature type="transmembrane region" description="Helical" evidence="6">
    <location>
        <begin position="399"/>
        <end position="418"/>
    </location>
</feature>
<dbReference type="PANTHER" id="PTHR11040:SF205">
    <property type="entry name" value="ZINC TRANSPORTER ZUPT"/>
    <property type="match status" value="1"/>
</dbReference>
<evidence type="ECO:0000256" key="2">
    <source>
        <dbReference type="ARBA" id="ARBA00022692"/>
    </source>
</evidence>
<dbReference type="GO" id="GO:0016020">
    <property type="term" value="C:membrane"/>
    <property type="evidence" value="ECO:0007669"/>
    <property type="project" value="UniProtKB-SubCell"/>
</dbReference>
<evidence type="ECO:0000256" key="5">
    <source>
        <dbReference type="SAM" id="MobiDB-lite"/>
    </source>
</evidence>
<name>A0A7S4S1X3_9STRA</name>
<feature type="compositionally biased region" description="Polar residues" evidence="5">
    <location>
        <begin position="156"/>
        <end position="172"/>
    </location>
</feature>
<keyword evidence="3 6" id="KW-1133">Transmembrane helix</keyword>
<feature type="transmembrane region" description="Helical" evidence="6">
    <location>
        <begin position="268"/>
        <end position="293"/>
    </location>
</feature>
<dbReference type="InterPro" id="IPR003689">
    <property type="entry name" value="ZIP"/>
</dbReference>